<dbReference type="SUPFAM" id="SSF52540">
    <property type="entry name" value="P-loop containing nucleoside triphosphate hydrolases"/>
    <property type="match status" value="1"/>
</dbReference>
<dbReference type="AlphaFoldDB" id="A0A563DZU6"/>
<dbReference type="EMBL" id="VCQV01000016">
    <property type="protein sequence ID" value="TWP35790.1"/>
    <property type="molecule type" value="Genomic_DNA"/>
</dbReference>
<evidence type="ECO:0000256" key="6">
    <source>
        <dbReference type="ARBA" id="ARBA00022840"/>
    </source>
</evidence>
<dbReference type="GO" id="GO:0015833">
    <property type="term" value="P:peptide transport"/>
    <property type="evidence" value="ECO:0007669"/>
    <property type="project" value="InterPro"/>
</dbReference>
<evidence type="ECO:0000256" key="1">
    <source>
        <dbReference type="ARBA" id="ARBA00004202"/>
    </source>
</evidence>
<dbReference type="PANTHER" id="PTHR43297">
    <property type="entry name" value="OLIGOPEPTIDE TRANSPORT ATP-BINDING PROTEIN APPD"/>
    <property type="match status" value="1"/>
</dbReference>
<evidence type="ECO:0000313" key="10">
    <source>
        <dbReference type="Proteomes" id="UP000320244"/>
    </source>
</evidence>
<dbReference type="GO" id="GO:0016887">
    <property type="term" value="F:ATP hydrolysis activity"/>
    <property type="evidence" value="ECO:0007669"/>
    <property type="project" value="InterPro"/>
</dbReference>
<organism evidence="9 10">
    <name type="scientific">Leekyejoonella antrihumi</name>
    <dbReference type="NCBI Taxonomy" id="1660198"/>
    <lineage>
        <taxon>Bacteria</taxon>
        <taxon>Bacillati</taxon>
        <taxon>Actinomycetota</taxon>
        <taxon>Actinomycetes</taxon>
        <taxon>Micrococcales</taxon>
        <taxon>Dermacoccaceae</taxon>
        <taxon>Leekyejoonella</taxon>
    </lineage>
</organism>
<evidence type="ECO:0000256" key="2">
    <source>
        <dbReference type="ARBA" id="ARBA00005417"/>
    </source>
</evidence>
<comment type="caution">
    <text evidence="9">The sequence shown here is derived from an EMBL/GenBank/DDBJ whole genome shotgun (WGS) entry which is preliminary data.</text>
</comment>
<sequence>MSSTRGGSADMPVLSVRDLSVRAGDLPLVHGVSFDLSAGERVGLIGESGSGKSLTALAVMGLLGKGLTAQGQVLFEGQDLMSTTEKRRCQLRGNGLSMVFQEPMTALNPTMRVGRQIGEVLRVHRNLGKRAAREQARGLMERVDIPDPVHYERHYPHQLSGGQRQRIMLAMATACEPSVILADEPTTALDVTVQSRMLELMRKLVAEQNSALLLITHDLAVVSEMSDRILTMYGGHIVESGSTKSLLDHPRHPYTSALVATSNAVTVDSKAPAGALPMIEGSVPATGQFPTGCPFRDRCPRADEKCAVMPPLEPLGDQVVACWHPVPENAGDPASRVGA</sequence>
<evidence type="ECO:0000259" key="8">
    <source>
        <dbReference type="PROSITE" id="PS50893"/>
    </source>
</evidence>
<evidence type="ECO:0000256" key="4">
    <source>
        <dbReference type="ARBA" id="ARBA00022475"/>
    </source>
</evidence>
<evidence type="ECO:0000256" key="7">
    <source>
        <dbReference type="ARBA" id="ARBA00023136"/>
    </source>
</evidence>
<dbReference type="InterPro" id="IPR017871">
    <property type="entry name" value="ABC_transporter-like_CS"/>
</dbReference>
<dbReference type="OrthoDB" id="8481147at2"/>
<dbReference type="PANTHER" id="PTHR43297:SF2">
    <property type="entry name" value="DIPEPTIDE TRANSPORT ATP-BINDING PROTEIN DPPD"/>
    <property type="match status" value="1"/>
</dbReference>
<dbReference type="CDD" id="cd03257">
    <property type="entry name" value="ABC_NikE_OppD_transporters"/>
    <property type="match status" value="1"/>
</dbReference>
<dbReference type="InterPro" id="IPR003593">
    <property type="entry name" value="AAA+_ATPase"/>
</dbReference>
<protein>
    <submittedName>
        <fullName evidence="9">ABC transporter ATP-binding protein</fullName>
    </submittedName>
</protein>
<reference evidence="9 10" key="2">
    <citation type="submission" date="2019-08" db="EMBL/GenBank/DDBJ databases">
        <title>Jejuicoccus antrihumi gen. nov., sp. nov., a new member of the family Dermacoccaceae isolated from a cave.</title>
        <authorList>
            <person name="Schumann P."/>
            <person name="Kim I.S."/>
        </authorList>
    </citation>
    <scope>NUCLEOTIDE SEQUENCE [LARGE SCALE GENOMIC DNA]</scope>
    <source>
        <strain evidence="9 10">C5-26</strain>
    </source>
</reference>
<dbReference type="InterPro" id="IPR013563">
    <property type="entry name" value="Oligopep_ABC_C"/>
</dbReference>
<dbReference type="FunFam" id="3.40.50.300:FF:000016">
    <property type="entry name" value="Oligopeptide ABC transporter ATP-binding component"/>
    <property type="match status" value="1"/>
</dbReference>
<dbReference type="Proteomes" id="UP000320244">
    <property type="component" value="Unassembled WGS sequence"/>
</dbReference>
<evidence type="ECO:0000256" key="3">
    <source>
        <dbReference type="ARBA" id="ARBA00022448"/>
    </source>
</evidence>
<keyword evidence="10" id="KW-1185">Reference proteome</keyword>
<comment type="subcellular location">
    <subcellularLocation>
        <location evidence="1">Cell membrane</location>
        <topology evidence="1">Peripheral membrane protein</topology>
    </subcellularLocation>
</comment>
<dbReference type="Pfam" id="PF08352">
    <property type="entry name" value="oligo_HPY"/>
    <property type="match status" value="1"/>
</dbReference>
<comment type="similarity">
    <text evidence="2">Belongs to the ABC transporter superfamily.</text>
</comment>
<dbReference type="GO" id="GO:0005886">
    <property type="term" value="C:plasma membrane"/>
    <property type="evidence" value="ECO:0007669"/>
    <property type="project" value="UniProtKB-SubCell"/>
</dbReference>
<dbReference type="InterPro" id="IPR050388">
    <property type="entry name" value="ABC_Ni/Peptide_Import"/>
</dbReference>
<proteinExistence type="inferred from homology"/>
<evidence type="ECO:0000256" key="5">
    <source>
        <dbReference type="ARBA" id="ARBA00022741"/>
    </source>
</evidence>
<reference evidence="9 10" key="1">
    <citation type="submission" date="2019-05" db="EMBL/GenBank/DDBJ databases">
        <authorList>
            <person name="Lee S.D."/>
        </authorList>
    </citation>
    <scope>NUCLEOTIDE SEQUENCE [LARGE SCALE GENOMIC DNA]</scope>
    <source>
        <strain evidence="9 10">C5-26</strain>
    </source>
</reference>
<accession>A0A563DZU6</accession>
<dbReference type="GO" id="GO:0005524">
    <property type="term" value="F:ATP binding"/>
    <property type="evidence" value="ECO:0007669"/>
    <property type="project" value="UniProtKB-KW"/>
</dbReference>
<dbReference type="PROSITE" id="PS50893">
    <property type="entry name" value="ABC_TRANSPORTER_2"/>
    <property type="match status" value="1"/>
</dbReference>
<dbReference type="InterPro" id="IPR003439">
    <property type="entry name" value="ABC_transporter-like_ATP-bd"/>
</dbReference>
<dbReference type="NCBIfam" id="TIGR01727">
    <property type="entry name" value="oligo_HPY"/>
    <property type="match status" value="1"/>
</dbReference>
<keyword evidence="4" id="KW-1003">Cell membrane</keyword>
<gene>
    <name evidence="9" type="ORF">FGL98_12300</name>
</gene>
<name>A0A563DZU6_9MICO</name>
<dbReference type="Pfam" id="PF00005">
    <property type="entry name" value="ABC_tran"/>
    <property type="match status" value="1"/>
</dbReference>
<dbReference type="PROSITE" id="PS00211">
    <property type="entry name" value="ABC_TRANSPORTER_1"/>
    <property type="match status" value="1"/>
</dbReference>
<dbReference type="SMART" id="SM00382">
    <property type="entry name" value="AAA"/>
    <property type="match status" value="1"/>
</dbReference>
<dbReference type="Gene3D" id="3.40.50.300">
    <property type="entry name" value="P-loop containing nucleotide triphosphate hydrolases"/>
    <property type="match status" value="1"/>
</dbReference>
<dbReference type="InterPro" id="IPR027417">
    <property type="entry name" value="P-loop_NTPase"/>
</dbReference>
<keyword evidence="7" id="KW-0472">Membrane</keyword>
<keyword evidence="5" id="KW-0547">Nucleotide-binding</keyword>
<keyword evidence="6 9" id="KW-0067">ATP-binding</keyword>
<evidence type="ECO:0000313" key="9">
    <source>
        <dbReference type="EMBL" id="TWP35790.1"/>
    </source>
</evidence>
<keyword evidence="3" id="KW-0813">Transport</keyword>
<feature type="domain" description="ABC transporter" evidence="8">
    <location>
        <begin position="14"/>
        <end position="259"/>
    </location>
</feature>